<gene>
    <name evidence="1" type="ORF">TIRI35C_1525</name>
</gene>
<evidence type="ECO:0000313" key="2">
    <source>
        <dbReference type="Proteomes" id="UP000516304"/>
    </source>
</evidence>
<evidence type="ECO:0000313" key="1">
    <source>
        <dbReference type="EMBL" id="CAD5244679.1"/>
    </source>
</evidence>
<keyword evidence="2" id="KW-1185">Reference proteome</keyword>
<reference evidence="1 2" key="1">
    <citation type="submission" date="2020-09" db="EMBL/GenBank/DDBJ databases">
        <authorList>
            <person name="Courtine D."/>
        </authorList>
    </citation>
    <scope>NUCLEOTIDE SEQUENCE [LARGE SCALE GENOMIC DNA]</scope>
    <source>
        <strain evidence="1 2">IRI35c</strain>
    </source>
</reference>
<dbReference type="EMBL" id="LR881183">
    <property type="protein sequence ID" value="CAD5244679.1"/>
    <property type="molecule type" value="Genomic_DNA"/>
</dbReference>
<dbReference type="Proteomes" id="UP000516304">
    <property type="component" value="Chromosome TIRI35C"/>
</dbReference>
<proteinExistence type="predicted"/>
<organism evidence="1 2">
    <name type="scientific">Thermococcus camini</name>
    <dbReference type="NCBI Taxonomy" id="2016373"/>
    <lineage>
        <taxon>Archaea</taxon>
        <taxon>Methanobacteriati</taxon>
        <taxon>Methanobacteriota</taxon>
        <taxon>Thermococci</taxon>
        <taxon>Thermococcales</taxon>
        <taxon>Thermococcaceae</taxon>
        <taxon>Thermococcus</taxon>
    </lineage>
</organism>
<dbReference type="AlphaFoldDB" id="A0A7G2D7U7"/>
<accession>A0A7G2D7U7</accession>
<dbReference type="KEGG" id="tcq:TIRI35C_1525"/>
<sequence length="52" mass="5990">MNGNYRAGIKIVLAVITLEATRAEHPRIKFKFCMQNRKCPRETAGDERLGER</sequence>
<protein>
    <submittedName>
        <fullName evidence="1">Uncharacterized protein</fullName>
    </submittedName>
</protein>
<name>A0A7G2D7U7_9EURY</name>